<dbReference type="InterPro" id="IPR005467">
    <property type="entry name" value="His_kinase_dom"/>
</dbReference>
<dbReference type="SUPFAM" id="SSF47384">
    <property type="entry name" value="Homodimeric domain of signal transducing histidine kinase"/>
    <property type="match status" value="1"/>
</dbReference>
<organism evidence="8 9">
    <name type="scientific">Noviherbaspirillum aridicola</name>
    <dbReference type="NCBI Taxonomy" id="2849687"/>
    <lineage>
        <taxon>Bacteria</taxon>
        <taxon>Pseudomonadati</taxon>
        <taxon>Pseudomonadota</taxon>
        <taxon>Betaproteobacteria</taxon>
        <taxon>Burkholderiales</taxon>
        <taxon>Oxalobacteraceae</taxon>
        <taxon>Noviherbaspirillum</taxon>
    </lineage>
</organism>
<dbReference type="Proteomes" id="UP000887222">
    <property type="component" value="Unassembled WGS sequence"/>
</dbReference>
<protein>
    <recommendedName>
        <fullName evidence="2">histidine kinase</fullName>
        <ecNumber evidence="2">2.7.13.3</ecNumber>
    </recommendedName>
</protein>
<dbReference type="SUPFAM" id="SSF55874">
    <property type="entry name" value="ATPase domain of HSP90 chaperone/DNA topoisomerase II/histidine kinase"/>
    <property type="match status" value="1"/>
</dbReference>
<evidence type="ECO:0000259" key="7">
    <source>
        <dbReference type="PROSITE" id="PS50112"/>
    </source>
</evidence>
<dbReference type="Pfam" id="PF00512">
    <property type="entry name" value="HisKA"/>
    <property type="match status" value="1"/>
</dbReference>
<dbReference type="Gene3D" id="3.30.450.20">
    <property type="entry name" value="PAS domain"/>
    <property type="match status" value="1"/>
</dbReference>
<dbReference type="InterPro" id="IPR011006">
    <property type="entry name" value="CheY-like_superfamily"/>
</dbReference>
<dbReference type="SUPFAM" id="SSF55785">
    <property type="entry name" value="PYP-like sensor domain (PAS domain)"/>
    <property type="match status" value="1"/>
</dbReference>
<dbReference type="EC" id="2.7.13.3" evidence="2"/>
<dbReference type="PROSITE" id="PS50109">
    <property type="entry name" value="HIS_KIN"/>
    <property type="match status" value="1"/>
</dbReference>
<dbReference type="EMBL" id="BPMK01000012">
    <property type="protein sequence ID" value="GIZ52731.1"/>
    <property type="molecule type" value="Genomic_DNA"/>
</dbReference>
<dbReference type="InterPro" id="IPR035965">
    <property type="entry name" value="PAS-like_dom_sf"/>
</dbReference>
<dbReference type="Gene3D" id="3.30.565.10">
    <property type="entry name" value="Histidine kinase-like ATPase, C-terminal domain"/>
    <property type="match status" value="1"/>
</dbReference>
<dbReference type="SMART" id="SM00387">
    <property type="entry name" value="HATPase_c"/>
    <property type="match status" value="1"/>
</dbReference>
<dbReference type="PANTHER" id="PTHR43547">
    <property type="entry name" value="TWO-COMPONENT HISTIDINE KINASE"/>
    <property type="match status" value="1"/>
</dbReference>
<evidence type="ECO:0000259" key="6">
    <source>
        <dbReference type="PROSITE" id="PS50110"/>
    </source>
</evidence>
<name>A0ABQ4Q6U7_9BURK</name>
<dbReference type="Pfam" id="PF00072">
    <property type="entry name" value="Response_reg"/>
    <property type="match status" value="1"/>
</dbReference>
<comment type="catalytic activity">
    <reaction evidence="1">
        <text>ATP + protein L-histidine = ADP + protein N-phospho-L-histidine.</text>
        <dbReference type="EC" id="2.7.13.3"/>
    </reaction>
</comment>
<dbReference type="Gene3D" id="3.40.50.2300">
    <property type="match status" value="1"/>
</dbReference>
<feature type="domain" description="Response regulatory" evidence="6">
    <location>
        <begin position="383"/>
        <end position="499"/>
    </location>
</feature>
<gene>
    <name evidence="8" type="ORF">NCCP691_27450</name>
</gene>
<keyword evidence="9" id="KW-1185">Reference proteome</keyword>
<evidence type="ECO:0000256" key="4">
    <source>
        <dbReference type="PROSITE-ProRule" id="PRU00169"/>
    </source>
</evidence>
<dbReference type="CDD" id="cd00075">
    <property type="entry name" value="HATPase"/>
    <property type="match status" value="1"/>
</dbReference>
<comment type="caution">
    <text evidence="8">The sequence shown here is derived from an EMBL/GenBank/DDBJ whole genome shotgun (WGS) entry which is preliminary data.</text>
</comment>
<dbReference type="Gene3D" id="1.10.287.130">
    <property type="match status" value="1"/>
</dbReference>
<proteinExistence type="predicted"/>
<evidence type="ECO:0000259" key="5">
    <source>
        <dbReference type="PROSITE" id="PS50109"/>
    </source>
</evidence>
<dbReference type="InterPro" id="IPR001789">
    <property type="entry name" value="Sig_transdc_resp-reg_receiver"/>
</dbReference>
<reference evidence="8 9" key="1">
    <citation type="journal article" date="2022" name="Int. J. Syst. Evol. Microbiol.">
        <title>Noviherbaspirillum aridicola sp. nov., isolated from an arid soil in Pakistan.</title>
        <authorList>
            <person name="Khan I.U."/>
            <person name="Saqib M."/>
            <person name="Amin A."/>
            <person name="Hussain F."/>
            <person name="Li L."/>
            <person name="Liu Y.H."/>
            <person name="Fang B.Z."/>
            <person name="Ahmed I."/>
            <person name="Li W.J."/>
        </authorList>
    </citation>
    <scope>NUCLEOTIDE SEQUENCE [LARGE SCALE GENOMIC DNA]</scope>
    <source>
        <strain evidence="8 9">NCCP-691</strain>
    </source>
</reference>
<dbReference type="Pfam" id="PF02518">
    <property type="entry name" value="HATPase_c"/>
    <property type="match status" value="1"/>
</dbReference>
<dbReference type="NCBIfam" id="TIGR00229">
    <property type="entry name" value="sensory_box"/>
    <property type="match status" value="1"/>
</dbReference>
<dbReference type="CDD" id="cd17580">
    <property type="entry name" value="REC_2_DhkD-like"/>
    <property type="match status" value="1"/>
</dbReference>
<evidence type="ECO:0000256" key="3">
    <source>
        <dbReference type="ARBA" id="ARBA00022553"/>
    </source>
</evidence>
<evidence type="ECO:0000313" key="8">
    <source>
        <dbReference type="EMBL" id="GIZ52731.1"/>
    </source>
</evidence>
<dbReference type="InterPro" id="IPR003661">
    <property type="entry name" value="HisK_dim/P_dom"/>
</dbReference>
<dbReference type="SMART" id="SM00388">
    <property type="entry name" value="HisKA"/>
    <property type="match status" value="1"/>
</dbReference>
<dbReference type="Pfam" id="PF00989">
    <property type="entry name" value="PAS"/>
    <property type="match status" value="1"/>
</dbReference>
<dbReference type="InterPro" id="IPR036890">
    <property type="entry name" value="HATPase_C_sf"/>
</dbReference>
<dbReference type="PRINTS" id="PR00344">
    <property type="entry name" value="BCTRLSENSOR"/>
</dbReference>
<dbReference type="InterPro" id="IPR000014">
    <property type="entry name" value="PAS"/>
</dbReference>
<feature type="domain" description="Histidine kinase" evidence="5">
    <location>
        <begin position="142"/>
        <end position="360"/>
    </location>
</feature>
<dbReference type="InterPro" id="IPR036097">
    <property type="entry name" value="HisK_dim/P_sf"/>
</dbReference>
<dbReference type="PROSITE" id="PS50112">
    <property type="entry name" value="PAS"/>
    <property type="match status" value="1"/>
</dbReference>
<dbReference type="SMART" id="SM00448">
    <property type="entry name" value="REC"/>
    <property type="match status" value="1"/>
</dbReference>
<dbReference type="PANTHER" id="PTHR43547:SF2">
    <property type="entry name" value="HYBRID SIGNAL TRANSDUCTION HISTIDINE KINASE C"/>
    <property type="match status" value="1"/>
</dbReference>
<dbReference type="SUPFAM" id="SSF52172">
    <property type="entry name" value="CheY-like"/>
    <property type="match status" value="1"/>
</dbReference>
<evidence type="ECO:0000313" key="9">
    <source>
        <dbReference type="Proteomes" id="UP000887222"/>
    </source>
</evidence>
<keyword evidence="3 4" id="KW-0597">Phosphoprotein</keyword>
<dbReference type="PROSITE" id="PS50110">
    <property type="entry name" value="RESPONSE_REGULATORY"/>
    <property type="match status" value="1"/>
</dbReference>
<evidence type="ECO:0000256" key="1">
    <source>
        <dbReference type="ARBA" id="ARBA00000085"/>
    </source>
</evidence>
<evidence type="ECO:0000256" key="2">
    <source>
        <dbReference type="ARBA" id="ARBA00012438"/>
    </source>
</evidence>
<sequence>MLNRFMPLQDLALAIAENSVHGIVVMDDDGYCLYDNRAWTEITGFTAQDMVSKPVHDWVHHHHPDERPFPITECPIGNTLGRNENVRNHRDLFFRKDGSPFHVSCAASTISVDGAPSLKILEIRDITDDMQVERRKDEFLAMLAHELRNPLAPIAAAADLLQVGRLDAAGMKQASDVISRQVSHMSALINDLLDVSRVTRGQIRLERRDEDIRGIIAEAVEQVRPLVEARRHWVAVNTSPGSTFVHGDRKRLVQVFANILANAAKYTPDGGEIAVSIDARPGELRVEIADNGIGMSEEMTSRAFELFTQAERAPDRMQGGLGIGLALVRSLVALHGGSVAARSAGEGRGTTITVVLPAVAPQAAPAEAAGRGKTIPRVARPLKIMVVDDRRDAAEMLGMLLTSLGHRVRLEFDSHAALAAAGEENFDAFLLDVGLPGMDGMELARRIRGLPRHGEALLVAVTGYGQLHDRDKAIDSGFDHHLIKPADLQRLSEILDAAATEPARRS</sequence>
<dbReference type="CDD" id="cd00082">
    <property type="entry name" value="HisKA"/>
    <property type="match status" value="1"/>
</dbReference>
<dbReference type="InterPro" id="IPR013767">
    <property type="entry name" value="PAS_fold"/>
</dbReference>
<feature type="modified residue" description="4-aspartylphosphate" evidence="4">
    <location>
        <position position="432"/>
    </location>
</feature>
<dbReference type="InterPro" id="IPR003594">
    <property type="entry name" value="HATPase_dom"/>
</dbReference>
<dbReference type="InterPro" id="IPR004358">
    <property type="entry name" value="Sig_transdc_His_kin-like_C"/>
</dbReference>
<feature type="domain" description="PAS" evidence="7">
    <location>
        <begin position="15"/>
        <end position="67"/>
    </location>
</feature>
<dbReference type="CDD" id="cd00130">
    <property type="entry name" value="PAS"/>
    <property type="match status" value="1"/>
</dbReference>
<accession>A0ABQ4Q6U7</accession>